<keyword evidence="1" id="KW-0732">Signal</keyword>
<dbReference type="SMART" id="SM00062">
    <property type="entry name" value="PBPb"/>
    <property type="match status" value="1"/>
</dbReference>
<dbReference type="RefSeq" id="WP_094789246.1">
    <property type="nucleotide sequence ID" value="NZ_JAEVHG010000009.1"/>
</dbReference>
<name>A0A4P9VX68_9GAMM</name>
<evidence type="ECO:0000313" key="4">
    <source>
        <dbReference type="Proteomes" id="UP000257039"/>
    </source>
</evidence>
<comment type="caution">
    <text evidence="3">The sequence shown here is derived from an EMBL/GenBank/DDBJ whole genome shotgun (WGS) entry which is preliminary data.</text>
</comment>
<gene>
    <name evidence="3" type="ORF">B9G39_25255</name>
</gene>
<dbReference type="PANTHER" id="PTHR38834">
    <property type="entry name" value="PERIPLASMIC SUBSTRATE BINDING PROTEIN FAMILY 3"/>
    <property type="match status" value="1"/>
</dbReference>
<dbReference type="Gene3D" id="3.40.190.10">
    <property type="entry name" value="Periplasmic binding protein-like II"/>
    <property type="match status" value="2"/>
</dbReference>
<dbReference type="PANTHER" id="PTHR38834:SF3">
    <property type="entry name" value="SOLUTE-BINDING PROTEIN FAMILY 3_N-TERMINAL DOMAIN-CONTAINING PROTEIN"/>
    <property type="match status" value="1"/>
</dbReference>
<evidence type="ECO:0000259" key="2">
    <source>
        <dbReference type="SMART" id="SM00062"/>
    </source>
</evidence>
<dbReference type="SUPFAM" id="SSF53850">
    <property type="entry name" value="Periplasmic binding protein-like II"/>
    <property type="match status" value="1"/>
</dbReference>
<accession>A0A4P9VX68</accession>
<dbReference type="Pfam" id="PF00497">
    <property type="entry name" value="SBP_bac_3"/>
    <property type="match status" value="1"/>
</dbReference>
<keyword evidence="4" id="KW-1185">Reference proteome</keyword>
<proteinExistence type="predicted"/>
<reference evidence="3 4" key="1">
    <citation type="submission" date="2017-04" db="EMBL/GenBank/DDBJ databases">
        <title>Draft genome sequence of Zooshikella ganghwensis VG4 isolated from Red Sea sediments.</title>
        <authorList>
            <person name="Rehman Z."/>
            <person name="Alam I."/>
            <person name="Kamau A."/>
            <person name="Bajic V."/>
            <person name="Leiknes T."/>
        </authorList>
    </citation>
    <scope>NUCLEOTIDE SEQUENCE [LARGE SCALE GENOMIC DNA]</scope>
    <source>
        <strain evidence="3 4">VG4</strain>
    </source>
</reference>
<feature type="signal peptide" evidence="1">
    <location>
        <begin position="1"/>
        <end position="20"/>
    </location>
</feature>
<sequence>MRSKVIALSFLFLLSGIANAQTIQLVTEPFPPLNMTVTYSTFGKNDKVTGFATEIVREMFNRANVDMELTLYSSWDRGYQKAVKKTNYGIYSAFRTPEREKDFKWVGPLFKEEWILLAPKGSSIKVTSLQDMKKYRIGSYENDAISEFLEKKGIKVEKAQNDVVNATKIKLNKIDAWATSSLSGPFIAKRHKLEDLVVVYTFNSSGLWLAMNKFTDDDTINQLNTSLKRMEQNGSIEKIINSYL</sequence>
<dbReference type="Proteomes" id="UP000257039">
    <property type="component" value="Unassembled WGS sequence"/>
</dbReference>
<feature type="chain" id="PRO_5020260420" evidence="1">
    <location>
        <begin position="21"/>
        <end position="244"/>
    </location>
</feature>
<evidence type="ECO:0000256" key="1">
    <source>
        <dbReference type="SAM" id="SignalP"/>
    </source>
</evidence>
<evidence type="ECO:0000313" key="3">
    <source>
        <dbReference type="EMBL" id="RDH46500.1"/>
    </source>
</evidence>
<dbReference type="AlphaFoldDB" id="A0A4P9VX68"/>
<organism evidence="3 4">
    <name type="scientific">Zooshikella ganghwensis</name>
    <dbReference type="NCBI Taxonomy" id="202772"/>
    <lineage>
        <taxon>Bacteria</taxon>
        <taxon>Pseudomonadati</taxon>
        <taxon>Pseudomonadota</taxon>
        <taxon>Gammaproteobacteria</taxon>
        <taxon>Oceanospirillales</taxon>
        <taxon>Zooshikellaceae</taxon>
        <taxon>Zooshikella</taxon>
    </lineage>
</organism>
<feature type="domain" description="Solute-binding protein family 3/N-terminal" evidence="2">
    <location>
        <begin position="34"/>
        <end position="243"/>
    </location>
</feature>
<dbReference type="InterPro" id="IPR001638">
    <property type="entry name" value="Solute-binding_3/MltF_N"/>
</dbReference>
<dbReference type="EMBL" id="NDXW01000001">
    <property type="protein sequence ID" value="RDH46500.1"/>
    <property type="molecule type" value="Genomic_DNA"/>
</dbReference>
<protein>
    <submittedName>
        <fullName evidence="3">Amino acid ABC transporter substrate-binding protein</fullName>
    </submittedName>
</protein>